<feature type="domain" description="RDRP core" evidence="1">
    <location>
        <begin position="439"/>
        <end position="1032"/>
    </location>
</feature>
<evidence type="ECO:0000313" key="6">
    <source>
        <dbReference type="WBParaSite" id="Pan_g14842.t1"/>
    </source>
</evidence>
<name>A0A7E4UZV9_PANRE</name>
<evidence type="ECO:0000313" key="5">
    <source>
        <dbReference type="Proteomes" id="UP000492821"/>
    </source>
</evidence>
<evidence type="ECO:0000259" key="3">
    <source>
        <dbReference type="Pfam" id="PF24934"/>
    </source>
</evidence>
<dbReference type="WBParaSite" id="Pan_g14842.t1">
    <property type="protein sequence ID" value="Pan_g14842.t1"/>
    <property type="gene ID" value="Pan_g14842"/>
</dbReference>
<dbReference type="PANTHER" id="PTHR23079:SF57">
    <property type="entry name" value="RNA-DIRECTED RNA POLYMERASE"/>
    <property type="match status" value="1"/>
</dbReference>
<feature type="domain" description="DUF7752" evidence="3">
    <location>
        <begin position="1273"/>
        <end position="1368"/>
    </location>
</feature>
<dbReference type="InterPro" id="IPR057493">
    <property type="entry name" value="PH_RdRP-assoc"/>
</dbReference>
<dbReference type="GO" id="GO:0030422">
    <property type="term" value="P:siRNA processing"/>
    <property type="evidence" value="ECO:0007669"/>
    <property type="project" value="TreeGrafter"/>
</dbReference>
<protein>
    <submittedName>
        <fullName evidence="6">RNA-directed RNA polymerase</fullName>
    </submittedName>
</protein>
<evidence type="ECO:0000259" key="4">
    <source>
        <dbReference type="Pfam" id="PF25359"/>
    </source>
</evidence>
<proteinExistence type="predicted"/>
<sequence>MSFADAGIRIQLRDAPRSEEKLELTYQAVRAAVQKCGEKRHFDVGNIETFHADNDERIEIPIALTDFDGLETDGLIYFCQDFEKLLLRELAKIGDTKTCVTIGLFNNSIFPHRFDLSHVLSLEKIRFGNLINAREFLPHFEKDPPDTKSEWILHKFLPKVRATTTLVAQFYHDSKFFSIYFPHYQTYMADNVRRSEFTAYSLTFRYNSFRRIVVHVDDGGRAQMYFQVRHPPRITGTPLVKNIAGRYKIRRPVRMLSWGDESINQAIGESACIQLSVVNVNNIQFVDLLGRLVKQSNVPIEYHQVVNLPLFPCSNYLPFITPEFSEKHNLDTPERFDLLYTLHALISRNCVIKDRLLIDADERDAFLEVVLASYNERPEETIDFLEQLICAVDEAKFIHHPYHLFVNIKRAGTVTVSLQRQRRQEWVVQGYMRMRKVIITPTRMLFTTPEFMMGNRFIRKHGIDGMLRIVFRDDNGSKISVMTGAELIDKCVHKPLVDGIVIAGHKYVMVGSSNSQLRDNGCYFVRGTVEDAVAMRRDMGRFKVEPVAKMMSRIGQCFTQSRLSHLRIARNAYEVRPDFIGGCNARGEPYCFSDGCGCYSMKFAEHIAKDMNFGQSVPSCVQFRFRGFKGVLSLNPALDQYADWLKNNDFDEEVKEPIDMVLRPSQEKFRAPREERIEIVKQSAPSPVALNRPLINILDQVSRKQSPDCHQRICRRVEHLAERAISSFMSVMHNEQQALHAMATFPRFIMYERLSEFAMTQEPFFMSMLRAYVRSQLNKLIRKMRIPIPTDLGRTMFGVVDETGLLQCGEVFVQYTLDVNDKHPGPTACRRILEGDVMVTKNPNIVSGDVRLFKAVNHPALRHLCDVIVFPQWGPRPHPDEMAGSDLDGDEYSVIWDEQLYFDYNEEPFDFAAASLTTSDSTIMNDGPEFQRAMVDFFEKYIAQDSIGQISHAHLGNADLYGIDSQVCLEIVKKHSQSVDFPKTGVAPEMLTRKRDPPLPPEIVQYWPDFMNKRHSPKYRSQSLLGGIYRSIEQVEVTLESAEHLFNKQSDFDFDKSFMVDTEPYEKEYFKFVSEEYSNYASQIQCLLETYGIESEGDLFSGYFNATRGRTSDTGDNDDLSLFNVATIVIHRLEEAFGLFRGRFFAKFPDAVLEPIQRRGYLQHGSLAINGHVCERPSPTMIAVACMYYQLAYTTGAMLSFPWLIWDVLVSRRHEYVIENRIQLPIDPFGEHLATQMVETLECSHPALADRVAEIQEAIESAETQTMEYVRGYCEKYVGMREILTYGVLWADRHKLKIKMPELFVFIIAFASGQIVPNVEGYVSWLEPVSLLSDAESIDLNERTGGIGRRFIFLLSYLACNELLRQDNSFFQFGESFIYPSSQNLVALHEAAFKTYFQLSMTSVRTVLPGPLTDENAPEPPVAIVEGLPCIVEVQFMALDTCIANLRARSIDFGLHHVAIRAHDQIKDGFVRVSVVAVGELHAIRAFYDTLTPIPAEDIDEPLEKFDAMIRDVSARLANMPLY</sequence>
<feature type="domain" description="DUF7636" evidence="2">
    <location>
        <begin position="1424"/>
        <end position="1518"/>
    </location>
</feature>
<evidence type="ECO:0000259" key="1">
    <source>
        <dbReference type="Pfam" id="PF05183"/>
    </source>
</evidence>
<dbReference type="InterPro" id="IPR056053">
    <property type="entry name" value="DUF7636"/>
</dbReference>
<accession>A0A7E4UZV9</accession>
<keyword evidence="5" id="KW-1185">Reference proteome</keyword>
<dbReference type="GO" id="GO:0031380">
    <property type="term" value="C:nuclear RNA-directed RNA polymerase complex"/>
    <property type="evidence" value="ECO:0007669"/>
    <property type="project" value="TreeGrafter"/>
</dbReference>
<organism evidence="5 6">
    <name type="scientific">Panagrellus redivivus</name>
    <name type="common">Microworm</name>
    <dbReference type="NCBI Taxonomy" id="6233"/>
    <lineage>
        <taxon>Eukaryota</taxon>
        <taxon>Metazoa</taxon>
        <taxon>Ecdysozoa</taxon>
        <taxon>Nematoda</taxon>
        <taxon>Chromadorea</taxon>
        <taxon>Rhabditida</taxon>
        <taxon>Tylenchina</taxon>
        <taxon>Panagrolaimomorpha</taxon>
        <taxon>Panagrolaimoidea</taxon>
        <taxon>Panagrolaimidae</taxon>
        <taxon>Panagrellus</taxon>
    </lineage>
</organism>
<reference evidence="5" key="1">
    <citation type="journal article" date="2013" name="Genetics">
        <title>The draft genome and transcriptome of Panagrellus redivivus are shaped by the harsh demands of a free-living lifestyle.</title>
        <authorList>
            <person name="Srinivasan J."/>
            <person name="Dillman A.R."/>
            <person name="Macchietto M.G."/>
            <person name="Heikkinen L."/>
            <person name="Lakso M."/>
            <person name="Fracchia K.M."/>
            <person name="Antoshechkin I."/>
            <person name="Mortazavi A."/>
            <person name="Wong G."/>
            <person name="Sternberg P.W."/>
        </authorList>
    </citation>
    <scope>NUCLEOTIDE SEQUENCE [LARGE SCALE GENOMIC DNA]</scope>
    <source>
        <strain evidence="5">MT8872</strain>
    </source>
</reference>
<dbReference type="Pfam" id="PF05183">
    <property type="entry name" value="RdRP"/>
    <property type="match status" value="1"/>
</dbReference>
<dbReference type="Pfam" id="PF24642">
    <property type="entry name" value="DUF7636"/>
    <property type="match status" value="1"/>
</dbReference>
<evidence type="ECO:0000259" key="2">
    <source>
        <dbReference type="Pfam" id="PF24642"/>
    </source>
</evidence>
<dbReference type="GO" id="GO:0003723">
    <property type="term" value="F:RNA binding"/>
    <property type="evidence" value="ECO:0007669"/>
    <property type="project" value="UniProtKB-KW"/>
</dbReference>
<dbReference type="InterPro" id="IPR056654">
    <property type="entry name" value="DUF7752"/>
</dbReference>
<feature type="domain" description="PH-like" evidence="4">
    <location>
        <begin position="117"/>
        <end position="305"/>
    </location>
</feature>
<dbReference type="Proteomes" id="UP000492821">
    <property type="component" value="Unassembled WGS sequence"/>
</dbReference>
<dbReference type="InterPro" id="IPR057596">
    <property type="entry name" value="RDRP_core"/>
</dbReference>
<dbReference type="PANTHER" id="PTHR23079">
    <property type="entry name" value="RNA-DEPENDENT RNA POLYMERASE"/>
    <property type="match status" value="1"/>
</dbReference>
<dbReference type="GO" id="GO:0003968">
    <property type="term" value="F:RNA-directed RNA polymerase activity"/>
    <property type="evidence" value="ECO:0007669"/>
    <property type="project" value="UniProtKB-KW"/>
</dbReference>
<dbReference type="InterPro" id="IPR007855">
    <property type="entry name" value="RDRP"/>
</dbReference>
<reference evidence="6" key="2">
    <citation type="submission" date="2020-10" db="UniProtKB">
        <authorList>
            <consortium name="WormBaseParasite"/>
        </authorList>
    </citation>
    <scope>IDENTIFICATION</scope>
</reference>
<dbReference type="Pfam" id="PF24934">
    <property type="entry name" value="DUF7752"/>
    <property type="match status" value="1"/>
</dbReference>
<dbReference type="Pfam" id="PF25359">
    <property type="entry name" value="PH_met_RdRP"/>
    <property type="match status" value="1"/>
</dbReference>